<dbReference type="PANTHER" id="PTHR43298">
    <property type="entry name" value="MULTIDRUG RESISTANCE PROTEIN NORM-RELATED"/>
    <property type="match status" value="1"/>
</dbReference>
<dbReference type="InterPro" id="IPR048279">
    <property type="entry name" value="MdtK-like"/>
</dbReference>
<evidence type="ECO:0000313" key="12">
    <source>
        <dbReference type="Proteomes" id="UP000031980"/>
    </source>
</evidence>
<keyword evidence="7" id="KW-0406">Ion transport</keyword>
<dbReference type="GO" id="GO:0015297">
    <property type="term" value="F:antiporter activity"/>
    <property type="evidence" value="ECO:0007669"/>
    <property type="project" value="UniProtKB-KW"/>
</dbReference>
<evidence type="ECO:0000256" key="8">
    <source>
        <dbReference type="ARBA" id="ARBA00023136"/>
    </source>
</evidence>
<feature type="transmembrane region" description="Helical" evidence="10">
    <location>
        <begin position="411"/>
        <end position="431"/>
    </location>
</feature>
<reference evidence="11 12" key="1">
    <citation type="submission" date="2014-07" db="EMBL/GenBank/DDBJ databases">
        <title>Porphyromonadaceae bacterium OUH 308042 = ATCC BAA-2681 = DSM 28342 draft genome.</title>
        <authorList>
            <person name="Sydenham T.V."/>
            <person name="Hasman H."/>
            <person name="Justensen U.S."/>
        </authorList>
    </citation>
    <scope>NUCLEOTIDE SEQUENCE [LARGE SCALE GENOMIC DNA]</scope>
    <source>
        <strain evidence="11 12">OUH 308042</strain>
    </source>
</reference>
<dbReference type="OrthoDB" id="9780160at2"/>
<protein>
    <recommendedName>
        <fullName evidence="9">Multidrug-efflux transporter</fullName>
    </recommendedName>
</protein>
<dbReference type="GO" id="GO:0042910">
    <property type="term" value="F:xenobiotic transmembrane transporter activity"/>
    <property type="evidence" value="ECO:0007669"/>
    <property type="project" value="InterPro"/>
</dbReference>
<dbReference type="InterPro" id="IPR050222">
    <property type="entry name" value="MATE_MdtK"/>
</dbReference>
<evidence type="ECO:0000256" key="4">
    <source>
        <dbReference type="ARBA" id="ARBA00022475"/>
    </source>
</evidence>
<comment type="subcellular location">
    <subcellularLocation>
        <location evidence="1">Cell membrane</location>
        <topology evidence="1">Multi-pass membrane protein</topology>
    </subcellularLocation>
</comment>
<gene>
    <name evidence="11" type="ORF">BA92_06540</name>
</gene>
<dbReference type="EMBL" id="JPIU01000038">
    <property type="protein sequence ID" value="KIO44691.1"/>
    <property type="molecule type" value="Genomic_DNA"/>
</dbReference>
<dbReference type="CDD" id="cd13133">
    <property type="entry name" value="MATE_like_7"/>
    <property type="match status" value="1"/>
</dbReference>
<keyword evidence="6 10" id="KW-1133">Transmembrane helix</keyword>
<dbReference type="NCBIfam" id="TIGR00797">
    <property type="entry name" value="matE"/>
    <property type="match status" value="1"/>
</dbReference>
<dbReference type="GO" id="GO:0006811">
    <property type="term" value="P:monoatomic ion transport"/>
    <property type="evidence" value="ECO:0007669"/>
    <property type="project" value="UniProtKB-KW"/>
</dbReference>
<evidence type="ECO:0000256" key="6">
    <source>
        <dbReference type="ARBA" id="ARBA00022989"/>
    </source>
</evidence>
<evidence type="ECO:0000256" key="10">
    <source>
        <dbReference type="SAM" id="Phobius"/>
    </source>
</evidence>
<keyword evidence="12" id="KW-1185">Reference proteome</keyword>
<organism evidence="11 12">
    <name type="scientific">Sanguibacteroides justesenii</name>
    <dbReference type="NCBI Taxonomy" id="1547597"/>
    <lineage>
        <taxon>Bacteria</taxon>
        <taxon>Pseudomonadati</taxon>
        <taxon>Bacteroidota</taxon>
        <taxon>Bacteroidia</taxon>
        <taxon>Bacteroidales</taxon>
        <taxon>Porphyromonadaceae</taxon>
        <taxon>Sanguibacteroides</taxon>
    </lineage>
</organism>
<dbReference type="PIRSF" id="PIRSF006603">
    <property type="entry name" value="DinF"/>
    <property type="match status" value="1"/>
</dbReference>
<sequence>MRFTNRQILHIAGPILISVLMEHLIGMTDTAFLGRVGEIELGASALAGVYYLAIFMLGFGFSTGVQILIGRRNGEGNYASIGSIFNQGLVFQLFWATLIFSVSRICSAPVLDAIIDSPKVYEATLSYLNWRVYGFFFSFAALIFRAFYIGIADTRTLTANSLVMVGTNIMLNYVLIFGKFGFPALGIAGAAIASVIAELVSLLFFIIYTGFRVDRNKYNLFHFRHVEKKLLGRILNISVWTMIQAFISLSTWFLFFIAVEHLGERPLAITNVLRNISALFFIIVSAFATTASSLVSNLLGSGEQHRVMETFKKVSRLCYMFILPLVLLMALFPTPIMRIYTDNSSLIEAAVPSFYVMIFVYLISVPANILFNMVSGTGNTRPALYMELISLLFYVSSVVYIVIYWKADIAVCWTTEYIYLLSMGSLAYWYMKKGSWKNKEI</sequence>
<dbReference type="Proteomes" id="UP000031980">
    <property type="component" value="Unassembled WGS sequence"/>
</dbReference>
<evidence type="ECO:0000313" key="11">
    <source>
        <dbReference type="EMBL" id="KIO44691.1"/>
    </source>
</evidence>
<feature type="transmembrane region" description="Helical" evidence="10">
    <location>
        <begin position="48"/>
        <end position="69"/>
    </location>
</feature>
<feature type="transmembrane region" description="Helical" evidence="10">
    <location>
        <begin position="383"/>
        <end position="405"/>
    </location>
</feature>
<dbReference type="GO" id="GO:0005886">
    <property type="term" value="C:plasma membrane"/>
    <property type="evidence" value="ECO:0007669"/>
    <property type="project" value="UniProtKB-SubCell"/>
</dbReference>
<keyword evidence="3" id="KW-0050">Antiport</keyword>
<evidence type="ECO:0000256" key="5">
    <source>
        <dbReference type="ARBA" id="ARBA00022692"/>
    </source>
</evidence>
<feature type="transmembrane region" description="Helical" evidence="10">
    <location>
        <begin position="184"/>
        <end position="209"/>
    </location>
</feature>
<evidence type="ECO:0000256" key="2">
    <source>
        <dbReference type="ARBA" id="ARBA00022448"/>
    </source>
</evidence>
<feature type="transmembrane region" description="Helical" evidence="10">
    <location>
        <begin position="230"/>
        <end position="258"/>
    </location>
</feature>
<accession>A0A0C3RE50</accession>
<dbReference type="PANTHER" id="PTHR43298:SF2">
    <property type="entry name" value="FMN_FAD EXPORTER YEEO-RELATED"/>
    <property type="match status" value="1"/>
</dbReference>
<evidence type="ECO:0000256" key="1">
    <source>
        <dbReference type="ARBA" id="ARBA00004651"/>
    </source>
</evidence>
<proteinExistence type="predicted"/>
<dbReference type="InterPro" id="IPR002528">
    <property type="entry name" value="MATE_fam"/>
</dbReference>
<name>A0A0C3RE50_9PORP</name>
<feature type="transmembrane region" description="Helical" evidence="10">
    <location>
        <begin position="278"/>
        <end position="299"/>
    </location>
</feature>
<keyword evidence="2" id="KW-0813">Transport</keyword>
<feature type="transmembrane region" description="Helical" evidence="10">
    <location>
        <begin position="352"/>
        <end position="371"/>
    </location>
</feature>
<feature type="transmembrane region" description="Helical" evidence="10">
    <location>
        <begin position="7"/>
        <end position="28"/>
    </location>
</feature>
<evidence type="ECO:0000256" key="3">
    <source>
        <dbReference type="ARBA" id="ARBA00022449"/>
    </source>
</evidence>
<dbReference type="RefSeq" id="WP_041505051.1">
    <property type="nucleotide sequence ID" value="NZ_JPIU01000038.1"/>
</dbReference>
<dbReference type="Pfam" id="PF01554">
    <property type="entry name" value="MatE"/>
    <property type="match status" value="2"/>
</dbReference>
<feature type="transmembrane region" description="Helical" evidence="10">
    <location>
        <begin position="319"/>
        <end position="340"/>
    </location>
</feature>
<comment type="caution">
    <text evidence="11">The sequence shown here is derived from an EMBL/GenBank/DDBJ whole genome shotgun (WGS) entry which is preliminary data.</text>
</comment>
<keyword evidence="8 10" id="KW-0472">Membrane</keyword>
<evidence type="ECO:0000256" key="7">
    <source>
        <dbReference type="ARBA" id="ARBA00023065"/>
    </source>
</evidence>
<keyword evidence="5 10" id="KW-0812">Transmembrane</keyword>
<keyword evidence="4" id="KW-1003">Cell membrane</keyword>
<feature type="transmembrane region" description="Helical" evidence="10">
    <location>
        <begin position="130"/>
        <end position="150"/>
    </location>
</feature>
<feature type="transmembrane region" description="Helical" evidence="10">
    <location>
        <begin position="157"/>
        <end position="178"/>
    </location>
</feature>
<dbReference type="AlphaFoldDB" id="A0A0C3RE50"/>
<evidence type="ECO:0000256" key="9">
    <source>
        <dbReference type="ARBA" id="ARBA00031636"/>
    </source>
</evidence>
<feature type="transmembrane region" description="Helical" evidence="10">
    <location>
        <begin position="89"/>
        <end position="110"/>
    </location>
</feature>